<keyword evidence="2" id="KW-1185">Reference proteome</keyword>
<gene>
    <name evidence="1" type="ORF">NVIE_010610</name>
</gene>
<accession>A0A060HIC3</accession>
<dbReference type="AlphaFoldDB" id="A0A060HIC3"/>
<protein>
    <submittedName>
        <fullName evidence="1">Uncharacterized protein</fullName>
    </submittedName>
</protein>
<dbReference type="Proteomes" id="UP000027093">
    <property type="component" value="Chromosome"/>
</dbReference>
<reference evidence="1 2" key="1">
    <citation type="journal article" date="2014" name="Int. J. Syst. Evol. Microbiol.">
        <title>Nitrososphaera viennensis gen. nov., sp. nov., an aerobic and mesophilic, ammonia-oxidizing archaeon from soil and a member of the archaeal phylum Thaumarchaeota.</title>
        <authorList>
            <person name="Stieglmeier M."/>
            <person name="Klingl A."/>
            <person name="Alves R.J."/>
            <person name="Rittmann S.K."/>
            <person name="Melcher M."/>
            <person name="Leisch N."/>
            <person name="Schleper C."/>
        </authorList>
    </citation>
    <scope>NUCLEOTIDE SEQUENCE [LARGE SCALE GENOMIC DNA]</scope>
    <source>
        <strain evidence="1">EN76</strain>
    </source>
</reference>
<dbReference type="STRING" id="926571.NVIE_010610"/>
<evidence type="ECO:0000313" key="2">
    <source>
        <dbReference type="Proteomes" id="UP000027093"/>
    </source>
</evidence>
<proteinExistence type="predicted"/>
<evidence type="ECO:0000313" key="1">
    <source>
        <dbReference type="EMBL" id="AIC15288.1"/>
    </source>
</evidence>
<dbReference type="HOGENOM" id="CLU_2662495_0_0_2"/>
<organism evidence="1 2">
    <name type="scientific">Nitrososphaera viennensis EN76</name>
    <dbReference type="NCBI Taxonomy" id="926571"/>
    <lineage>
        <taxon>Archaea</taxon>
        <taxon>Nitrososphaerota</taxon>
        <taxon>Nitrososphaeria</taxon>
        <taxon>Nitrososphaerales</taxon>
        <taxon>Nitrososphaeraceae</taxon>
        <taxon>Nitrososphaera</taxon>
    </lineage>
</organism>
<sequence length="75" mass="8120">MTVALSPYLDSIAFRTWATNDSGLAAFIRHNAIVLKIVFLSVAGINTGVRTPSISTLFLAGPEGLEPFGLQNYFF</sequence>
<dbReference type="EMBL" id="CP007536">
    <property type="protein sequence ID" value="AIC15288.1"/>
    <property type="molecule type" value="Genomic_DNA"/>
</dbReference>
<dbReference type="KEGG" id="nvn:NVIE_010610"/>
<name>A0A060HIC3_9ARCH</name>